<accession>A0A4C1WUE1</accession>
<organism evidence="2 3">
    <name type="scientific">Eumeta variegata</name>
    <name type="common">Bagworm moth</name>
    <name type="synonym">Eumeta japonica</name>
    <dbReference type="NCBI Taxonomy" id="151549"/>
    <lineage>
        <taxon>Eukaryota</taxon>
        <taxon>Metazoa</taxon>
        <taxon>Ecdysozoa</taxon>
        <taxon>Arthropoda</taxon>
        <taxon>Hexapoda</taxon>
        <taxon>Insecta</taxon>
        <taxon>Pterygota</taxon>
        <taxon>Neoptera</taxon>
        <taxon>Endopterygota</taxon>
        <taxon>Lepidoptera</taxon>
        <taxon>Glossata</taxon>
        <taxon>Ditrysia</taxon>
        <taxon>Tineoidea</taxon>
        <taxon>Psychidae</taxon>
        <taxon>Oiketicinae</taxon>
        <taxon>Eumeta</taxon>
    </lineage>
</organism>
<proteinExistence type="predicted"/>
<comment type="caution">
    <text evidence="2">The sequence shown here is derived from an EMBL/GenBank/DDBJ whole genome shotgun (WGS) entry which is preliminary data.</text>
</comment>
<reference evidence="2 3" key="1">
    <citation type="journal article" date="2019" name="Commun. Biol.">
        <title>The bagworm genome reveals a unique fibroin gene that provides high tensile strength.</title>
        <authorList>
            <person name="Kono N."/>
            <person name="Nakamura H."/>
            <person name="Ohtoshi R."/>
            <person name="Tomita M."/>
            <person name="Numata K."/>
            <person name="Arakawa K."/>
        </authorList>
    </citation>
    <scope>NUCLEOTIDE SEQUENCE [LARGE SCALE GENOMIC DNA]</scope>
</reference>
<name>A0A4C1WUE1_EUMVA</name>
<dbReference type="EMBL" id="BGZK01000648">
    <property type="protein sequence ID" value="GBP54503.1"/>
    <property type="molecule type" value="Genomic_DNA"/>
</dbReference>
<sequence length="188" mass="21148">MRRGEHANPPVLAIFTVSAEVGKGGAEGGRYPRQLWRRYNVGASSGRLIVVRSFVNDITEVVANRYRPLLSLASYSVFHAGALAHHVLVVGALFRVQLEDHHDSRVTDLIPYRFLTLTGWMFVSIDRSLQEIKIDFRSGMRSGNETLNEIEKRPEPELTVDSELKLESGTESKTKLAVKRNETDVNDE</sequence>
<evidence type="ECO:0000256" key="1">
    <source>
        <dbReference type="SAM" id="MobiDB-lite"/>
    </source>
</evidence>
<gene>
    <name evidence="2" type="ORF">EVAR_47375_1</name>
</gene>
<dbReference type="AlphaFoldDB" id="A0A4C1WUE1"/>
<evidence type="ECO:0000313" key="3">
    <source>
        <dbReference type="Proteomes" id="UP000299102"/>
    </source>
</evidence>
<evidence type="ECO:0000313" key="2">
    <source>
        <dbReference type="EMBL" id="GBP54503.1"/>
    </source>
</evidence>
<protein>
    <submittedName>
        <fullName evidence="2">Uncharacterized protein</fullName>
    </submittedName>
</protein>
<dbReference type="Proteomes" id="UP000299102">
    <property type="component" value="Unassembled WGS sequence"/>
</dbReference>
<feature type="region of interest" description="Disordered" evidence="1">
    <location>
        <begin position="149"/>
        <end position="188"/>
    </location>
</feature>
<keyword evidence="3" id="KW-1185">Reference proteome</keyword>